<comment type="caution">
    <text evidence="2">The sequence shown here is derived from an EMBL/GenBank/DDBJ whole genome shotgun (WGS) entry which is preliminary data.</text>
</comment>
<keyword evidence="1" id="KW-0812">Transmembrane</keyword>
<dbReference type="AlphaFoldDB" id="A0A5D3YK98"/>
<accession>A0A5D3YK98</accession>
<reference evidence="2 3" key="1">
    <citation type="submission" date="2019-07" db="EMBL/GenBank/DDBJ databases">
        <title>Active sludge and wastewater microbial communities from Klosterneuburg, Austria.</title>
        <authorList>
            <person name="Wagner M."/>
        </authorList>
    </citation>
    <scope>NUCLEOTIDE SEQUENCE [LARGE SCALE GENOMIC DNA]</scope>
    <source>
        <strain evidence="2 3">Nm2</strain>
    </source>
</reference>
<keyword evidence="1" id="KW-0472">Membrane</keyword>
<name>A0A5D3YK98_9PROT</name>
<feature type="transmembrane region" description="Helical" evidence="1">
    <location>
        <begin position="125"/>
        <end position="152"/>
    </location>
</feature>
<evidence type="ECO:0000313" key="2">
    <source>
        <dbReference type="EMBL" id="TYP94505.1"/>
    </source>
</evidence>
<gene>
    <name evidence="2" type="ORF">BCL69_100136</name>
</gene>
<proteinExistence type="predicted"/>
<evidence type="ECO:0000313" key="3">
    <source>
        <dbReference type="Proteomes" id="UP000324176"/>
    </source>
</evidence>
<keyword evidence="1" id="KW-1133">Transmembrane helix</keyword>
<organism evidence="2 3">
    <name type="scientific">Nitrosomonas communis</name>
    <dbReference type="NCBI Taxonomy" id="44574"/>
    <lineage>
        <taxon>Bacteria</taxon>
        <taxon>Pseudomonadati</taxon>
        <taxon>Pseudomonadota</taxon>
        <taxon>Betaproteobacteria</taxon>
        <taxon>Nitrosomonadales</taxon>
        <taxon>Nitrosomonadaceae</taxon>
        <taxon>Nitrosomonas</taxon>
    </lineage>
</organism>
<dbReference type="EMBL" id="VNHT01000001">
    <property type="protein sequence ID" value="TYP94505.1"/>
    <property type="molecule type" value="Genomic_DNA"/>
</dbReference>
<dbReference type="Proteomes" id="UP000324176">
    <property type="component" value="Unassembled WGS sequence"/>
</dbReference>
<sequence>MAAVQLLALYSQNHTLHSTHLKNLGLIEFYRYCLYNTISDLLLVVLAMADCYHQISITILIRPSTRRIFFNKKQTIGTHQHHNKSIGHQTLTMQSEKISILFCVKWIDSRKNEVLKFINSIHLRIVNLMILWIFCMAHSKVNLFSICMTIFLDNDLC</sequence>
<evidence type="ECO:0000256" key="1">
    <source>
        <dbReference type="SAM" id="Phobius"/>
    </source>
</evidence>
<protein>
    <submittedName>
        <fullName evidence="2">Uncharacterized protein</fullName>
    </submittedName>
</protein>